<keyword evidence="3" id="KW-1185">Reference proteome</keyword>
<reference evidence="2 3" key="1">
    <citation type="journal article" date="2019" name="Emerg. Microbes Infect.">
        <title>Comprehensive subspecies identification of 175 nontuberculous mycobacteria species based on 7547 genomic profiles.</title>
        <authorList>
            <person name="Matsumoto Y."/>
            <person name="Kinjo T."/>
            <person name="Motooka D."/>
            <person name="Nabeya D."/>
            <person name="Jung N."/>
            <person name="Uechi K."/>
            <person name="Horii T."/>
            <person name="Iida T."/>
            <person name="Fujita J."/>
            <person name="Nakamura S."/>
        </authorList>
    </citation>
    <scope>NUCLEOTIDE SEQUENCE [LARGE SCALE GENOMIC DNA]</scope>
    <source>
        <strain evidence="2 3">JCM 14742</strain>
    </source>
</reference>
<dbReference type="Proteomes" id="UP000467105">
    <property type="component" value="Chromosome"/>
</dbReference>
<evidence type="ECO:0000313" key="2">
    <source>
        <dbReference type="EMBL" id="BBZ46979.1"/>
    </source>
</evidence>
<sequence length="89" mass="8888">MLPADDLVRYEPVGGCSQNLPRAQGVRLSGVVAAAVWAIGVVVGLVALTAGHPGVALAALVVGVAAPCVGVAWLLREEAATQPGPRCAH</sequence>
<gene>
    <name evidence="2" type="ORF">MPRM_42600</name>
</gene>
<feature type="transmembrane region" description="Helical" evidence="1">
    <location>
        <begin position="28"/>
        <end position="48"/>
    </location>
</feature>
<dbReference type="AlphaFoldDB" id="A0A7I7YZ78"/>
<name>A0A7I7YZ78_9MYCO</name>
<organism evidence="2 3">
    <name type="scientific">Mycobacterium parmense</name>
    <dbReference type="NCBI Taxonomy" id="185642"/>
    <lineage>
        <taxon>Bacteria</taxon>
        <taxon>Bacillati</taxon>
        <taxon>Actinomycetota</taxon>
        <taxon>Actinomycetes</taxon>
        <taxon>Mycobacteriales</taxon>
        <taxon>Mycobacteriaceae</taxon>
        <taxon>Mycobacterium</taxon>
        <taxon>Mycobacterium simiae complex</taxon>
    </lineage>
</organism>
<evidence type="ECO:0000256" key="1">
    <source>
        <dbReference type="SAM" id="Phobius"/>
    </source>
</evidence>
<keyword evidence="1" id="KW-0472">Membrane</keyword>
<dbReference type="EMBL" id="AP022614">
    <property type="protein sequence ID" value="BBZ46979.1"/>
    <property type="molecule type" value="Genomic_DNA"/>
</dbReference>
<accession>A0A7I7YZ78</accession>
<keyword evidence="1" id="KW-0812">Transmembrane</keyword>
<protein>
    <submittedName>
        <fullName evidence="2">Uncharacterized protein</fullName>
    </submittedName>
</protein>
<evidence type="ECO:0000313" key="3">
    <source>
        <dbReference type="Proteomes" id="UP000467105"/>
    </source>
</evidence>
<proteinExistence type="predicted"/>
<keyword evidence="1" id="KW-1133">Transmembrane helix</keyword>
<feature type="transmembrane region" description="Helical" evidence="1">
    <location>
        <begin position="54"/>
        <end position="75"/>
    </location>
</feature>